<evidence type="ECO:0000256" key="2">
    <source>
        <dbReference type="SAM" id="Phobius"/>
    </source>
</evidence>
<feature type="region of interest" description="Disordered" evidence="1">
    <location>
        <begin position="91"/>
        <end position="121"/>
    </location>
</feature>
<organism evidence="3">
    <name type="scientific">viral metagenome</name>
    <dbReference type="NCBI Taxonomy" id="1070528"/>
    <lineage>
        <taxon>unclassified sequences</taxon>
        <taxon>metagenomes</taxon>
        <taxon>organismal metagenomes</taxon>
    </lineage>
</organism>
<feature type="compositionally biased region" description="Polar residues" evidence="1">
    <location>
        <begin position="91"/>
        <end position="108"/>
    </location>
</feature>
<protein>
    <recommendedName>
        <fullName evidence="4">Bulb-type lectin domain-containing protein</fullName>
    </recommendedName>
</protein>
<proteinExistence type="predicted"/>
<evidence type="ECO:0000256" key="1">
    <source>
        <dbReference type="SAM" id="MobiDB-lite"/>
    </source>
</evidence>
<accession>A0A6C0EF65</accession>
<dbReference type="InterPro" id="IPR036426">
    <property type="entry name" value="Bulb-type_lectin_dom_sf"/>
</dbReference>
<feature type="transmembrane region" description="Helical" evidence="2">
    <location>
        <begin position="982"/>
        <end position="1000"/>
    </location>
</feature>
<evidence type="ECO:0000313" key="3">
    <source>
        <dbReference type="EMBL" id="QHT27568.1"/>
    </source>
</evidence>
<dbReference type="AlphaFoldDB" id="A0A6C0EF65"/>
<name>A0A6C0EF65_9ZZZZ</name>
<keyword evidence="2" id="KW-0812">Transmembrane</keyword>
<dbReference type="EMBL" id="MN739824">
    <property type="protein sequence ID" value="QHT27568.1"/>
    <property type="molecule type" value="Genomic_DNA"/>
</dbReference>
<keyword evidence="2" id="KW-1133">Transmembrane helix</keyword>
<keyword evidence="2" id="KW-0472">Membrane</keyword>
<reference evidence="3" key="1">
    <citation type="journal article" date="2020" name="Nature">
        <title>Giant virus diversity and host interactions through global metagenomics.</title>
        <authorList>
            <person name="Schulz F."/>
            <person name="Roux S."/>
            <person name="Paez-Espino D."/>
            <person name="Jungbluth S."/>
            <person name="Walsh D.A."/>
            <person name="Denef V.J."/>
            <person name="McMahon K.D."/>
            <person name="Konstantinidis K.T."/>
            <person name="Eloe-Fadrosh E.A."/>
            <person name="Kyrpides N.C."/>
            <person name="Woyke T."/>
        </authorList>
    </citation>
    <scope>NUCLEOTIDE SEQUENCE</scope>
    <source>
        <strain evidence="3">GVMAG-M-3300023179-33</strain>
    </source>
</reference>
<dbReference type="Gene3D" id="2.90.10.10">
    <property type="entry name" value="Bulb-type lectin domain"/>
    <property type="match status" value="1"/>
</dbReference>
<sequence length="1001" mass="110343">MIILVQLYNHIFHMFENYTNIYNDSNKYANYGISQQEKKYLKKVKKQNTQNKYGMSGFSNSTINNNIGGLISNSNIEAFGPMNQTQFLQSPQNQTMESPQSLSGMNFGSSPPNPYPANSSNTQNVTIQQINNQIQALNNQNKLQAYNPKNPSNNLTTYTTQSEAVLSQNQLTDADIANLISLTSEYNQLIQQYNKAQTSVMSNADNQVLSMNSTTNPYLGQNLEISGGQVYYITNAGIAQPYEISPTQVQNLPSWESGLINAYSQITNTPTNVNSTSAINATVYDSAGTSYINTTPAMQLGNTKYQWYSSGNEGTNVYANNSQSLSFTDSSYVGCYNTTISSTQQQPLMSLAPGSQNDNYTFQTCQQVAYDSGSQFFSFNTSNPTTQTGACYISNSIDNINTMTSQCPAVNYTYTKLWSTNITPVIGSDMSGNYMSLDPAGNVVIYNSSNIAIWSSDNSNNSLAATNYVGCYQSSVTDPVTNTVDQYQATGTKNVKTCSTPWYAPWKQNCQTQQETVYGWVPVSITEQVTVPTMQDVTNSSNNTWETCYQYAYNGNYNYFGVSNFNSANGTSNCLVSNVQAGGGVPNSCSLQDQLYYGGNGSNAVYSATNAPLNAFLTLQDNGMVTAFTGSTLQDQQTVTWQLNYTEQVQLSNCQTITDASYAGYMQTGQWLYEGDIFSSPSGMVWLTMERGNLVLYTSSNTPKCYGMTTNQNQTYYAGDISMNALYSMNNTGNPNYLGNIGYVDQNSVLYQYPQNLVGQGNTFTYMGNYDSSGTPITDPSNGSIYWTGLDLSGAMQKCINTPNCNAFVRLNTNNGNVVFKFMQSAFATPTYGQSSSNYLPRFPNPNAQFYLMNPTVNNSPYCNKSITDINSSLYSNYQTTGTPMNSSMQCVNITTTDSTLNNLAKKINTKSAQLTNVQNNLMNKTMTVNQQEQLNEIILGRQFKEIDTIQSAQKTMKQNAVSAQNIKNDSNIVVLRENQSYTLWSVLAISIALISIHVIR</sequence>
<dbReference type="SUPFAM" id="SSF51110">
    <property type="entry name" value="alpha-D-mannose-specific plant lectins"/>
    <property type="match status" value="1"/>
</dbReference>
<evidence type="ECO:0008006" key="4">
    <source>
        <dbReference type="Google" id="ProtNLM"/>
    </source>
</evidence>